<dbReference type="Proteomes" id="UP000515847">
    <property type="component" value="Chromosome"/>
</dbReference>
<gene>
    <name evidence="2" type="ORF">BR63_08750</name>
</gene>
<dbReference type="AlphaFoldDB" id="A0A7G6E2U2"/>
<keyword evidence="3" id="KW-1185">Reference proteome</keyword>
<evidence type="ECO:0000259" key="1">
    <source>
        <dbReference type="Pfam" id="PF06745"/>
    </source>
</evidence>
<reference evidence="2 3" key="1">
    <citation type="journal article" date="2019" name="Front. Microbiol.">
        <title>Thermoanaerosceptrum fracticalcis gen. nov. sp. nov., a Novel Fumarate-Fermenting Microorganism From a Deep Fractured Carbonate Aquifer of the US Great Basin.</title>
        <authorList>
            <person name="Hamilton-Brehm S.D."/>
            <person name="Stewart L.E."/>
            <person name="Zavarin M."/>
            <person name="Caldwell M."/>
            <person name="Lawson P.A."/>
            <person name="Onstott T.C."/>
            <person name="Grzymski J."/>
            <person name="Neveux I."/>
            <person name="Lollar B.S."/>
            <person name="Russell C.E."/>
            <person name="Moser D.P."/>
        </authorList>
    </citation>
    <scope>NUCLEOTIDE SEQUENCE [LARGE SCALE GENOMIC DNA]</scope>
    <source>
        <strain evidence="2 3">DRI-13</strain>
    </source>
</reference>
<accession>A0A7G6E2U2</accession>
<dbReference type="RefSeq" id="WP_187142862.1">
    <property type="nucleotide sequence ID" value="NZ_CP045798.1"/>
</dbReference>
<evidence type="ECO:0000313" key="3">
    <source>
        <dbReference type="Proteomes" id="UP000515847"/>
    </source>
</evidence>
<dbReference type="EMBL" id="CP045798">
    <property type="protein sequence ID" value="QNB46396.1"/>
    <property type="molecule type" value="Genomic_DNA"/>
</dbReference>
<dbReference type="Pfam" id="PF06745">
    <property type="entry name" value="ATPase"/>
    <property type="match status" value="1"/>
</dbReference>
<evidence type="ECO:0000313" key="2">
    <source>
        <dbReference type="EMBL" id="QNB46396.1"/>
    </source>
</evidence>
<name>A0A7G6E2U2_THEFR</name>
<proteinExistence type="predicted"/>
<organism evidence="2 3">
    <name type="scientific">Thermanaerosceptrum fracticalcis</name>
    <dbReference type="NCBI Taxonomy" id="1712410"/>
    <lineage>
        <taxon>Bacteria</taxon>
        <taxon>Bacillati</taxon>
        <taxon>Bacillota</taxon>
        <taxon>Clostridia</taxon>
        <taxon>Eubacteriales</taxon>
        <taxon>Peptococcaceae</taxon>
        <taxon>Thermanaerosceptrum</taxon>
    </lineage>
</organism>
<dbReference type="InterPro" id="IPR014774">
    <property type="entry name" value="KaiC-like_dom"/>
</dbReference>
<dbReference type="KEGG" id="tfr:BR63_08750"/>
<feature type="domain" description="KaiC-like" evidence="1">
    <location>
        <begin position="10"/>
        <end position="47"/>
    </location>
</feature>
<sequence length="56" mass="5953">MSLPGRLAESLSGGTVKGKTIFALKFLVEGDEKGGKGIFLSLIVEEKDALNVFNRA</sequence>
<protein>
    <recommendedName>
        <fullName evidence="1">KaiC-like domain-containing protein</fullName>
    </recommendedName>
</protein>